<dbReference type="Pfam" id="PF01397">
    <property type="entry name" value="Terpene_synth"/>
    <property type="match status" value="1"/>
</dbReference>
<dbReference type="InterPro" id="IPR006527">
    <property type="entry name" value="F-box-assoc_dom_typ1"/>
</dbReference>
<accession>A0AAD8HQ29</accession>
<dbReference type="InterPro" id="IPR008930">
    <property type="entry name" value="Terpenoid_cyclase/PrenylTrfase"/>
</dbReference>
<dbReference type="Proteomes" id="UP001237642">
    <property type="component" value="Unassembled WGS sequence"/>
</dbReference>
<dbReference type="SUPFAM" id="SSF48239">
    <property type="entry name" value="Terpenoid cyclases/Protein prenyltransferases"/>
    <property type="match status" value="1"/>
</dbReference>
<dbReference type="Pfam" id="PF07734">
    <property type="entry name" value="FBA_1"/>
    <property type="match status" value="1"/>
</dbReference>
<reference evidence="4" key="2">
    <citation type="submission" date="2023-05" db="EMBL/GenBank/DDBJ databases">
        <authorList>
            <person name="Schelkunov M.I."/>
        </authorList>
    </citation>
    <scope>NUCLEOTIDE SEQUENCE</scope>
    <source>
        <strain evidence="4">Hsosn_3</strain>
        <tissue evidence="4">Leaf</tissue>
    </source>
</reference>
<feature type="domain" description="F-box associated beta-propeller type 1" evidence="3">
    <location>
        <begin position="146"/>
        <end position="246"/>
    </location>
</feature>
<evidence type="ECO:0000259" key="2">
    <source>
        <dbReference type="Pfam" id="PF01397"/>
    </source>
</evidence>
<name>A0AAD8HQ29_9APIA</name>
<keyword evidence="5" id="KW-1185">Reference proteome</keyword>
<dbReference type="InterPro" id="IPR036965">
    <property type="entry name" value="Terpene_synth_N_sf"/>
</dbReference>
<dbReference type="EMBL" id="JAUIZM010000008">
    <property type="protein sequence ID" value="KAK1370363.1"/>
    <property type="molecule type" value="Genomic_DNA"/>
</dbReference>
<proteinExistence type="predicted"/>
<dbReference type="PANTHER" id="PTHR31672">
    <property type="entry name" value="BNACNNG10540D PROTEIN"/>
    <property type="match status" value="1"/>
</dbReference>
<reference evidence="4" key="1">
    <citation type="submission" date="2023-02" db="EMBL/GenBank/DDBJ databases">
        <title>Genome of toxic invasive species Heracleum sosnowskyi carries increased number of genes despite the absence of recent whole-genome duplications.</title>
        <authorList>
            <person name="Schelkunov M."/>
            <person name="Shtratnikova V."/>
            <person name="Makarenko M."/>
            <person name="Klepikova A."/>
            <person name="Omelchenko D."/>
            <person name="Novikova G."/>
            <person name="Obukhova E."/>
            <person name="Bogdanov V."/>
            <person name="Penin A."/>
            <person name="Logacheva M."/>
        </authorList>
    </citation>
    <scope>NUCLEOTIDE SEQUENCE</scope>
    <source>
        <strain evidence="4">Hsosn_3</strain>
        <tissue evidence="4">Leaf</tissue>
    </source>
</reference>
<sequence>MKSKQQLRLLAEGSDDSVIVNNNRSISQCSCKSPILLTREDKKMIHDLPEEVLTLSDDSVIVNNNGNISQCSCKSPIQSKREDMKTIHDIPEEGKPNIYLWNPLIQKYKTLPDSPLDSLCFVEYIQKYICGILSEEGCFCFEEETGWTALAFGFVPQDNDYVVVHIVKPHLESGPDPHSVMIGVYSLNTNSWKVTSQNNVFVCGIRMFHHVLVDGVAYWLGIKPGGIRQIIMCFDTKTDILQEILLPDWVDCQDYLSSPFLHPFGQSIAYFVENIELSHFDMSKELMDESGEFKANLGKDMNDVLCLYEASYLSRNEEKIMDEAQDFTEKHVKDYIKNINGKDENLGKLVTRALELIELRKYQATSFVVGLSSPFKLRHFFTSAHAASSWLLNSSPLQAGVLSISGFLPVKSSARTTPQRFRILELQGYPWIRHSLEAPNPKSLWCSFRLTTYLITSVKKNRLFEILEPGVVREGSSELKAAAMLFWVKKIDSGSIVFWMYLILHIWRLERTADSVLPNTNCIISTSGVGEYACSRECFEGNPYLNLACQGAMGVDREGCIAEKSKFPVIRFSLALGGLKKVLQLTLNHVEESREQPEPTPIPNGYGTAVKFPHLLLHPGFVMTLALVMVLLMSDVVAGLDNITSSLARTQTQVSAIL</sequence>
<evidence type="ECO:0000313" key="5">
    <source>
        <dbReference type="Proteomes" id="UP001237642"/>
    </source>
</evidence>
<keyword evidence="1" id="KW-0812">Transmembrane</keyword>
<evidence type="ECO:0000313" key="4">
    <source>
        <dbReference type="EMBL" id="KAK1370363.1"/>
    </source>
</evidence>
<dbReference type="InterPro" id="IPR001906">
    <property type="entry name" value="Terpene_synth_N"/>
</dbReference>
<feature type="transmembrane region" description="Helical" evidence="1">
    <location>
        <begin position="620"/>
        <end position="640"/>
    </location>
</feature>
<dbReference type="PANTHER" id="PTHR31672:SF13">
    <property type="entry name" value="F-BOX PROTEIN CPR30-LIKE"/>
    <property type="match status" value="1"/>
</dbReference>
<protein>
    <submittedName>
        <fullName evidence="4">Uncharacterized protein</fullName>
    </submittedName>
</protein>
<gene>
    <name evidence="4" type="ORF">POM88_036455</name>
</gene>
<keyword evidence="1" id="KW-1133">Transmembrane helix</keyword>
<organism evidence="4 5">
    <name type="scientific">Heracleum sosnowskyi</name>
    <dbReference type="NCBI Taxonomy" id="360622"/>
    <lineage>
        <taxon>Eukaryota</taxon>
        <taxon>Viridiplantae</taxon>
        <taxon>Streptophyta</taxon>
        <taxon>Embryophyta</taxon>
        <taxon>Tracheophyta</taxon>
        <taxon>Spermatophyta</taxon>
        <taxon>Magnoliopsida</taxon>
        <taxon>eudicotyledons</taxon>
        <taxon>Gunneridae</taxon>
        <taxon>Pentapetalae</taxon>
        <taxon>asterids</taxon>
        <taxon>campanulids</taxon>
        <taxon>Apiales</taxon>
        <taxon>Apiaceae</taxon>
        <taxon>Apioideae</taxon>
        <taxon>apioid superclade</taxon>
        <taxon>Tordylieae</taxon>
        <taxon>Tordyliinae</taxon>
        <taxon>Heracleum</taxon>
    </lineage>
</organism>
<dbReference type="GO" id="GO:0010333">
    <property type="term" value="F:terpene synthase activity"/>
    <property type="evidence" value="ECO:0007669"/>
    <property type="project" value="InterPro"/>
</dbReference>
<evidence type="ECO:0000256" key="1">
    <source>
        <dbReference type="SAM" id="Phobius"/>
    </source>
</evidence>
<dbReference type="InterPro" id="IPR050796">
    <property type="entry name" value="SCF_F-box_component"/>
</dbReference>
<keyword evidence="1" id="KW-0472">Membrane</keyword>
<dbReference type="AlphaFoldDB" id="A0AAD8HQ29"/>
<evidence type="ECO:0000259" key="3">
    <source>
        <dbReference type="Pfam" id="PF07734"/>
    </source>
</evidence>
<dbReference type="Gene3D" id="1.50.10.130">
    <property type="entry name" value="Terpene synthase, N-terminal domain"/>
    <property type="match status" value="1"/>
</dbReference>
<feature type="domain" description="Terpene synthase N-terminal" evidence="2">
    <location>
        <begin position="284"/>
        <end position="354"/>
    </location>
</feature>
<comment type="caution">
    <text evidence="4">The sequence shown here is derived from an EMBL/GenBank/DDBJ whole genome shotgun (WGS) entry which is preliminary data.</text>
</comment>